<evidence type="ECO:0000256" key="1">
    <source>
        <dbReference type="SAM" id="Phobius"/>
    </source>
</evidence>
<organism evidence="3 4">
    <name type="scientific">Ditylenchus dipsaci</name>
    <dbReference type="NCBI Taxonomy" id="166011"/>
    <lineage>
        <taxon>Eukaryota</taxon>
        <taxon>Metazoa</taxon>
        <taxon>Ecdysozoa</taxon>
        <taxon>Nematoda</taxon>
        <taxon>Chromadorea</taxon>
        <taxon>Rhabditida</taxon>
        <taxon>Tylenchina</taxon>
        <taxon>Tylenchomorpha</taxon>
        <taxon>Sphaerularioidea</taxon>
        <taxon>Anguinidae</taxon>
        <taxon>Anguininae</taxon>
        <taxon>Ditylenchus</taxon>
    </lineage>
</organism>
<dbReference type="WBParaSite" id="jg17238">
    <property type="protein sequence ID" value="jg17238"/>
    <property type="gene ID" value="jg17238"/>
</dbReference>
<evidence type="ECO:0000313" key="3">
    <source>
        <dbReference type="Proteomes" id="UP000887574"/>
    </source>
</evidence>
<feature type="transmembrane region" description="Helical" evidence="1">
    <location>
        <begin position="82"/>
        <end position="104"/>
    </location>
</feature>
<keyword evidence="3" id="KW-1185">Reference proteome</keyword>
<feature type="transmembrane region" description="Helical" evidence="1">
    <location>
        <begin position="43"/>
        <end position="61"/>
    </location>
</feature>
<accession>A0A915D8G1</accession>
<evidence type="ECO:0000259" key="2">
    <source>
        <dbReference type="Pfam" id="PF15982"/>
    </source>
</evidence>
<feature type="domain" description="Transmembrane protein 135 N-terminal" evidence="2">
    <location>
        <begin position="20"/>
        <end position="105"/>
    </location>
</feature>
<keyword evidence="1" id="KW-0812">Transmembrane</keyword>
<protein>
    <submittedName>
        <fullName evidence="4">Transmembrane protein 135 N-terminal domain-containing protein</fullName>
    </submittedName>
</protein>
<name>A0A915D8G1_9BILA</name>
<dbReference type="Pfam" id="PF15982">
    <property type="entry name" value="TMEM135_C_rich"/>
    <property type="match status" value="1"/>
</dbReference>
<keyword evidence="1" id="KW-1133">Transmembrane helix</keyword>
<dbReference type="Proteomes" id="UP000887574">
    <property type="component" value="Unplaced"/>
</dbReference>
<proteinExistence type="predicted"/>
<keyword evidence="1" id="KW-0472">Membrane</keyword>
<evidence type="ECO:0000313" key="4">
    <source>
        <dbReference type="WBParaSite" id="jg17238"/>
    </source>
</evidence>
<dbReference type="AlphaFoldDB" id="A0A915D8G1"/>
<sequence>MPVLSKFFASTLGFKLLTAECHEISHVWHPSCYLAIWDALGDGIVFCLKTYGTLYILNSLIKTKGNLRKMNWKKIVKDTLRSSIFLTMNMVLFLSWLCHLRKILGSPSGPLFRL</sequence>
<dbReference type="InterPro" id="IPR031926">
    <property type="entry name" value="TMEM135_N"/>
</dbReference>
<reference evidence="4" key="1">
    <citation type="submission" date="2022-11" db="UniProtKB">
        <authorList>
            <consortium name="WormBaseParasite"/>
        </authorList>
    </citation>
    <scope>IDENTIFICATION</scope>
</reference>